<gene>
    <name evidence="2" type="ORF">BON22_0103</name>
</gene>
<evidence type="ECO:0000256" key="1">
    <source>
        <dbReference type="SAM" id="MobiDB-lite"/>
    </source>
</evidence>
<comment type="caution">
    <text evidence="2">The sequence shown here is derived from an EMBL/GenBank/DDBJ whole genome shotgun (WGS) entry which is preliminary data.</text>
</comment>
<feature type="region of interest" description="Disordered" evidence="1">
    <location>
        <begin position="160"/>
        <end position="191"/>
    </location>
</feature>
<evidence type="ECO:0000313" key="2">
    <source>
        <dbReference type="EMBL" id="ONH69913.1"/>
    </source>
</evidence>
<sequence>MSLAFHLTYDPQCSKFIFTASEMRRYVYGWLIEVGASSKALGLKQGSGKVVKKLVTDANEAASKGMKWDDKSLSMTAHVLSAKSREVAKKLNEDLKMFQTTYTDHMVDKLMQDDLLSREATSDAFMALANQSIEGLTDGTDDDSIFNLVHKVLNADNVSEPTVDASDSQDSPLSSVTEQTSVSNDGMMLPVKHGEPTNGGAIKDVSRSDYITVDQFSDLFTAKDPHFKESIEADYIV</sequence>
<protein>
    <submittedName>
        <fullName evidence="2">Uncharacterized protein</fullName>
    </submittedName>
</protein>
<reference evidence="3" key="1">
    <citation type="journal article" date="2017" name="Genome Announc.">
        <title>Genome sequences of Cyberlindnera fabianii 65, Pichia kudriavzevii 129, and Saccharomyces cerevisiae 131 isolated from fermented masau fruits in Zimbabwe.</title>
        <authorList>
            <person name="van Rijswijck I.M.H."/>
            <person name="Derks M.F.L."/>
            <person name="Abee T."/>
            <person name="de Ridder D."/>
            <person name="Smid E.J."/>
        </authorList>
    </citation>
    <scope>NUCLEOTIDE SEQUENCE [LARGE SCALE GENOMIC DNA]</scope>
    <source>
        <strain evidence="3">65</strain>
    </source>
</reference>
<dbReference type="Proteomes" id="UP000189513">
    <property type="component" value="Unassembled WGS sequence"/>
</dbReference>
<dbReference type="EMBL" id="MPUK01000001">
    <property type="protein sequence ID" value="ONH69913.1"/>
    <property type="molecule type" value="Genomic_DNA"/>
</dbReference>
<dbReference type="VEuPathDB" id="FungiDB:BON22_0103"/>
<accession>A0A1V2LDI7</accession>
<organism evidence="2 3">
    <name type="scientific">Cyberlindnera fabianii</name>
    <name type="common">Yeast</name>
    <name type="synonym">Hansenula fabianii</name>
    <dbReference type="NCBI Taxonomy" id="36022"/>
    <lineage>
        <taxon>Eukaryota</taxon>
        <taxon>Fungi</taxon>
        <taxon>Dikarya</taxon>
        <taxon>Ascomycota</taxon>
        <taxon>Saccharomycotina</taxon>
        <taxon>Saccharomycetes</taxon>
        <taxon>Phaffomycetales</taxon>
        <taxon>Phaffomycetaceae</taxon>
        <taxon>Cyberlindnera</taxon>
    </lineage>
</organism>
<keyword evidence="3" id="KW-1185">Reference proteome</keyword>
<proteinExistence type="predicted"/>
<feature type="compositionally biased region" description="Polar residues" evidence="1">
    <location>
        <begin position="160"/>
        <end position="184"/>
    </location>
</feature>
<evidence type="ECO:0000313" key="3">
    <source>
        <dbReference type="Proteomes" id="UP000189513"/>
    </source>
</evidence>
<dbReference type="AlphaFoldDB" id="A0A1V2LDI7"/>
<name>A0A1V2LDI7_CYBFA</name>